<evidence type="ECO:0000256" key="1">
    <source>
        <dbReference type="SAM" id="MobiDB-lite"/>
    </source>
</evidence>
<evidence type="ECO:0000313" key="2">
    <source>
        <dbReference type="EMBL" id="GAA0169128.1"/>
    </source>
</evidence>
<feature type="compositionally biased region" description="Low complexity" evidence="1">
    <location>
        <begin position="90"/>
        <end position="100"/>
    </location>
</feature>
<comment type="caution">
    <text evidence="2">The sequence shown here is derived from an EMBL/GenBank/DDBJ whole genome shotgun (WGS) entry which is preliminary data.</text>
</comment>
<feature type="compositionally biased region" description="Basic and acidic residues" evidence="1">
    <location>
        <begin position="109"/>
        <end position="120"/>
    </location>
</feature>
<gene>
    <name evidence="2" type="ORF">LIER_23678</name>
</gene>
<dbReference type="EMBL" id="BAABME010006719">
    <property type="protein sequence ID" value="GAA0169128.1"/>
    <property type="molecule type" value="Genomic_DNA"/>
</dbReference>
<name>A0AAV3R2J3_LITER</name>
<feature type="region of interest" description="Disordered" evidence="1">
    <location>
        <begin position="23"/>
        <end position="57"/>
    </location>
</feature>
<dbReference type="AlphaFoldDB" id="A0AAV3R2J3"/>
<reference evidence="2 3" key="1">
    <citation type="submission" date="2024-01" db="EMBL/GenBank/DDBJ databases">
        <title>The complete chloroplast genome sequence of Lithospermum erythrorhizon: insights into the phylogenetic relationship among Boraginaceae species and the maternal lineages of purple gromwells.</title>
        <authorList>
            <person name="Okada T."/>
            <person name="Watanabe K."/>
        </authorList>
    </citation>
    <scope>NUCLEOTIDE SEQUENCE [LARGE SCALE GENOMIC DNA]</scope>
</reference>
<dbReference type="Proteomes" id="UP001454036">
    <property type="component" value="Unassembled WGS sequence"/>
</dbReference>
<feature type="region of interest" description="Disordered" evidence="1">
    <location>
        <begin position="90"/>
        <end position="120"/>
    </location>
</feature>
<accession>A0AAV3R2J3</accession>
<protein>
    <submittedName>
        <fullName evidence="2">Uncharacterized protein</fullName>
    </submittedName>
</protein>
<evidence type="ECO:0000313" key="3">
    <source>
        <dbReference type="Proteomes" id="UP001454036"/>
    </source>
</evidence>
<keyword evidence="3" id="KW-1185">Reference proteome</keyword>
<sequence length="120" mass="12688">MDAIPSVSADQVKQLLSLLGSSTSVKSDDRLTGSKLKQPGSKATAGNAQAQKPAAYRPPQVKAAAAIPAEMSYNVLIFEQSMLQLLGGSSSRLGEMSKNALKNKKKREKQREKKAAEGGS</sequence>
<organism evidence="2 3">
    <name type="scientific">Lithospermum erythrorhizon</name>
    <name type="common">Purple gromwell</name>
    <name type="synonym">Lithospermum officinale var. erythrorhizon</name>
    <dbReference type="NCBI Taxonomy" id="34254"/>
    <lineage>
        <taxon>Eukaryota</taxon>
        <taxon>Viridiplantae</taxon>
        <taxon>Streptophyta</taxon>
        <taxon>Embryophyta</taxon>
        <taxon>Tracheophyta</taxon>
        <taxon>Spermatophyta</taxon>
        <taxon>Magnoliopsida</taxon>
        <taxon>eudicotyledons</taxon>
        <taxon>Gunneridae</taxon>
        <taxon>Pentapetalae</taxon>
        <taxon>asterids</taxon>
        <taxon>lamiids</taxon>
        <taxon>Boraginales</taxon>
        <taxon>Boraginaceae</taxon>
        <taxon>Boraginoideae</taxon>
        <taxon>Lithospermeae</taxon>
        <taxon>Lithospermum</taxon>
    </lineage>
</organism>
<proteinExistence type="predicted"/>